<feature type="binding site" evidence="8">
    <location>
        <begin position="184"/>
        <end position="187"/>
    </location>
    <ligand>
        <name>ATP</name>
        <dbReference type="ChEBI" id="CHEBI:30616"/>
    </ligand>
</feature>
<dbReference type="Proteomes" id="UP000019253">
    <property type="component" value="Unassembled WGS sequence"/>
</dbReference>
<comment type="function">
    <text evidence="8">Catalyzes the condensation of pantoate with beta-alanine in an ATP-dependent reaction via a pantoyl-adenylate intermediate.</text>
</comment>
<proteinExistence type="inferred from homology"/>
<dbReference type="UniPathway" id="UPA00028">
    <property type="reaction ID" value="UER00005"/>
</dbReference>
<keyword evidence="3 8" id="KW-0436">Ligase</keyword>
<keyword evidence="6 8" id="KW-0067">ATP-binding</keyword>
<dbReference type="OrthoDB" id="9773087at2"/>
<dbReference type="GO" id="GO:0015940">
    <property type="term" value="P:pantothenate biosynthetic process"/>
    <property type="evidence" value="ECO:0007669"/>
    <property type="project" value="UniProtKB-UniRule"/>
</dbReference>
<evidence type="ECO:0000313" key="10">
    <source>
        <dbReference type="Proteomes" id="UP000019253"/>
    </source>
</evidence>
<feature type="binding site" evidence="8">
    <location>
        <position position="153"/>
    </location>
    <ligand>
        <name>(R)-pantoate</name>
        <dbReference type="ChEBI" id="CHEBI:15980"/>
    </ligand>
</feature>
<dbReference type="InterPro" id="IPR014729">
    <property type="entry name" value="Rossmann-like_a/b/a_fold"/>
</dbReference>
<comment type="subunit">
    <text evidence="8">Homodimer.</text>
</comment>
<comment type="similarity">
    <text evidence="2 8">Belongs to the pantothenate synthetase family.</text>
</comment>
<feature type="binding site" evidence="8">
    <location>
        <position position="61"/>
    </location>
    <ligand>
        <name>(R)-pantoate</name>
        <dbReference type="ChEBI" id="CHEBI:15980"/>
    </ligand>
</feature>
<evidence type="ECO:0000256" key="3">
    <source>
        <dbReference type="ARBA" id="ARBA00022598"/>
    </source>
</evidence>
<dbReference type="EMBL" id="AODD01000002">
    <property type="protein sequence ID" value="EUJ24544.1"/>
    <property type="molecule type" value="Genomic_DNA"/>
</dbReference>
<evidence type="ECO:0000313" key="9">
    <source>
        <dbReference type="EMBL" id="EUJ24544.1"/>
    </source>
</evidence>
<dbReference type="SUPFAM" id="SSF52374">
    <property type="entry name" value="Nucleotidylyl transferase"/>
    <property type="match status" value="1"/>
</dbReference>
<dbReference type="GO" id="GO:0004592">
    <property type="term" value="F:pantoate-beta-alanine ligase activity"/>
    <property type="evidence" value="ECO:0007669"/>
    <property type="project" value="UniProtKB-UniRule"/>
</dbReference>
<comment type="subcellular location">
    <subcellularLocation>
        <location evidence="8">Cytoplasm</location>
    </subcellularLocation>
</comment>
<keyword evidence="5 8" id="KW-0547">Nucleotide-binding</keyword>
<dbReference type="PANTHER" id="PTHR21299:SF1">
    <property type="entry name" value="PANTOATE--BETA-ALANINE LIGASE"/>
    <property type="match status" value="1"/>
</dbReference>
<gene>
    <name evidence="8 9" type="primary">panC</name>
    <name evidence="9" type="ORF">PGRAN_01480</name>
</gene>
<dbReference type="GO" id="GO:0005829">
    <property type="term" value="C:cytosol"/>
    <property type="evidence" value="ECO:0007669"/>
    <property type="project" value="TreeGrafter"/>
</dbReference>
<dbReference type="AlphaFoldDB" id="W7BBP0"/>
<feature type="binding site" evidence="8">
    <location>
        <position position="61"/>
    </location>
    <ligand>
        <name>beta-alanine</name>
        <dbReference type="ChEBI" id="CHEBI:57966"/>
    </ligand>
</feature>
<dbReference type="InterPro" id="IPR042176">
    <property type="entry name" value="Pantoate_ligase_C"/>
</dbReference>
<dbReference type="STRING" id="1265819.PGRAN_01480"/>
<dbReference type="PATRIC" id="fig|1265819.5.peg.296"/>
<evidence type="ECO:0000256" key="1">
    <source>
        <dbReference type="ARBA" id="ARBA00004990"/>
    </source>
</evidence>
<evidence type="ECO:0000256" key="6">
    <source>
        <dbReference type="ARBA" id="ARBA00022840"/>
    </source>
</evidence>
<sequence length="272" mass="30900">MKIIRSREMLAAEIKGYQKKQQSIGFVPTMGYLHEGHLALVAAAKQENEIVVMSIFVNPAQFGPNEDLESYPRDEVHDRKLAEANGVDLLFIPSVEVMYPENLTAEIHVKQRISVLDGAARPGHFDGVVTVLAKLFHLVQPTNAYFGQKDAQQVAVVEGFVADYFFPVTIRVIPTVREQDGLAKSSRNVYLTAQERKEAAVIHEALVKAREQLSKTRDREAILANIRSFIDKQTTHHGMVYLDMYQYPSFEAVTDWMIRLLLPFVYNIRRPD</sequence>
<protein>
    <recommendedName>
        <fullName evidence="8">Pantothenate synthetase</fullName>
        <shortName evidence="8">PS</shortName>
        <ecNumber evidence="8">6.3.2.1</ecNumber>
    </recommendedName>
    <alternativeName>
        <fullName evidence="8">Pantoate--beta-alanine ligase</fullName>
    </alternativeName>
    <alternativeName>
        <fullName evidence="8">Pantoate-activating enzyme</fullName>
    </alternativeName>
</protein>
<comment type="pathway">
    <text evidence="1 8">Cofactor biosynthesis; (R)-pantothenate biosynthesis; (R)-pantothenate from (R)-pantoate and beta-alanine: step 1/1.</text>
</comment>
<feature type="binding site" evidence="8">
    <location>
        <position position="176"/>
    </location>
    <ligand>
        <name>ATP</name>
        <dbReference type="ChEBI" id="CHEBI:30616"/>
    </ligand>
</feature>
<evidence type="ECO:0000256" key="4">
    <source>
        <dbReference type="ARBA" id="ARBA00022655"/>
    </source>
</evidence>
<evidence type="ECO:0000256" key="8">
    <source>
        <dbReference type="HAMAP-Rule" id="MF_00158"/>
    </source>
</evidence>
<evidence type="ECO:0000256" key="7">
    <source>
        <dbReference type="ARBA" id="ARBA00048258"/>
    </source>
</evidence>
<comment type="miscellaneous">
    <text evidence="8">The reaction proceeds by a bi uni uni bi ping pong mechanism.</text>
</comment>
<dbReference type="GO" id="GO:0005524">
    <property type="term" value="F:ATP binding"/>
    <property type="evidence" value="ECO:0007669"/>
    <property type="project" value="UniProtKB-KW"/>
</dbReference>
<feature type="binding site" evidence="8">
    <location>
        <begin position="30"/>
        <end position="37"/>
    </location>
    <ligand>
        <name>ATP</name>
        <dbReference type="ChEBI" id="CHEBI:30616"/>
    </ligand>
</feature>
<name>W7BBP0_9LIST</name>
<keyword evidence="8" id="KW-0963">Cytoplasm</keyword>
<dbReference type="InterPro" id="IPR003721">
    <property type="entry name" value="Pantoate_ligase"/>
</dbReference>
<dbReference type="Gene3D" id="3.40.50.620">
    <property type="entry name" value="HUPs"/>
    <property type="match status" value="1"/>
</dbReference>
<accession>W7BBP0</accession>
<dbReference type="FunFam" id="3.40.50.620:FF:000013">
    <property type="entry name" value="Pantothenate synthetase"/>
    <property type="match status" value="1"/>
</dbReference>
<evidence type="ECO:0000256" key="5">
    <source>
        <dbReference type="ARBA" id="ARBA00022741"/>
    </source>
</evidence>
<dbReference type="Pfam" id="PF02569">
    <property type="entry name" value="Pantoate_ligase"/>
    <property type="match status" value="1"/>
</dbReference>
<feature type="binding site" evidence="8">
    <location>
        <begin position="147"/>
        <end position="150"/>
    </location>
    <ligand>
        <name>ATP</name>
        <dbReference type="ChEBI" id="CHEBI:30616"/>
    </ligand>
</feature>
<dbReference type="NCBIfam" id="TIGR00018">
    <property type="entry name" value="panC"/>
    <property type="match status" value="1"/>
</dbReference>
<organism evidence="9 10">
    <name type="scientific">Listeria grandensis FSL F6-0971</name>
    <dbReference type="NCBI Taxonomy" id="1265819"/>
    <lineage>
        <taxon>Bacteria</taxon>
        <taxon>Bacillati</taxon>
        <taxon>Bacillota</taxon>
        <taxon>Bacilli</taxon>
        <taxon>Bacillales</taxon>
        <taxon>Listeriaceae</taxon>
        <taxon>Listeria</taxon>
    </lineage>
</organism>
<dbReference type="EC" id="6.3.2.1" evidence="8"/>
<feature type="active site" description="Proton donor" evidence="8">
    <location>
        <position position="37"/>
    </location>
</feature>
<evidence type="ECO:0000256" key="2">
    <source>
        <dbReference type="ARBA" id="ARBA00009256"/>
    </source>
</evidence>
<reference evidence="9 10" key="1">
    <citation type="journal article" date="2014" name="Int. J. Syst. Evol. Microbiol.">
        <title>Listeria floridensis sp. nov., Listeria aquatica sp. nov., Listeria cornellensis sp. nov., Listeria riparia sp. nov. and Listeria grandensis sp. nov., from agricultural and natural environments.</title>
        <authorList>
            <person name="den Bakker H.C."/>
            <person name="Warchocki S."/>
            <person name="Wright E.M."/>
            <person name="Allred A.F."/>
            <person name="Ahlstrom C."/>
            <person name="Manuel C.S."/>
            <person name="Stasiewicz M.J."/>
            <person name="Burrell A."/>
            <person name="Roof S."/>
            <person name="Strawn L."/>
            <person name="Fortes E.D."/>
            <person name="Nightingale K.K."/>
            <person name="Kephart D."/>
            <person name="Wiedmann M."/>
        </authorList>
    </citation>
    <scope>NUCLEOTIDE SEQUENCE [LARGE SCALE GENOMIC DNA]</scope>
    <source>
        <strain evidence="10">FSL F6-971</strain>
    </source>
</reference>
<keyword evidence="10" id="KW-1185">Reference proteome</keyword>
<dbReference type="Gene3D" id="3.30.1300.10">
    <property type="entry name" value="Pantoate-beta-alanine ligase, C-terminal domain"/>
    <property type="match status" value="1"/>
</dbReference>
<dbReference type="PANTHER" id="PTHR21299">
    <property type="entry name" value="CYTIDYLATE KINASE/PANTOATE-BETA-ALANINE LIGASE"/>
    <property type="match status" value="1"/>
</dbReference>
<dbReference type="HAMAP" id="MF_00158">
    <property type="entry name" value="PanC"/>
    <property type="match status" value="1"/>
</dbReference>
<keyword evidence="4 8" id="KW-0566">Pantothenate biosynthesis</keyword>
<dbReference type="CDD" id="cd00560">
    <property type="entry name" value="PanC"/>
    <property type="match status" value="1"/>
</dbReference>
<comment type="caution">
    <text evidence="9">The sequence shown here is derived from an EMBL/GenBank/DDBJ whole genome shotgun (WGS) entry which is preliminary data.</text>
</comment>
<comment type="catalytic activity">
    <reaction evidence="7 8">
        <text>(R)-pantoate + beta-alanine + ATP = (R)-pantothenate + AMP + diphosphate + H(+)</text>
        <dbReference type="Rhea" id="RHEA:10912"/>
        <dbReference type="ChEBI" id="CHEBI:15378"/>
        <dbReference type="ChEBI" id="CHEBI:15980"/>
        <dbReference type="ChEBI" id="CHEBI:29032"/>
        <dbReference type="ChEBI" id="CHEBI:30616"/>
        <dbReference type="ChEBI" id="CHEBI:33019"/>
        <dbReference type="ChEBI" id="CHEBI:57966"/>
        <dbReference type="ChEBI" id="CHEBI:456215"/>
        <dbReference type="EC" id="6.3.2.1"/>
    </reaction>
</comment>